<comment type="function">
    <text evidence="7">Involved in both the arginine and lysine biosynthetic pathways.</text>
</comment>
<dbReference type="NCBIfam" id="TIGR01850">
    <property type="entry name" value="argC"/>
    <property type="match status" value="1"/>
</dbReference>
<keyword evidence="3 7" id="KW-0028">Amino-acid biosynthesis</keyword>
<dbReference type="InterPro" id="IPR037535">
    <property type="entry name" value="LysY"/>
</dbReference>
<evidence type="ECO:0000313" key="9">
    <source>
        <dbReference type="EMBL" id="KYC52437.1"/>
    </source>
</evidence>
<dbReference type="GO" id="GO:0005737">
    <property type="term" value="C:cytoplasm"/>
    <property type="evidence" value="ECO:0007669"/>
    <property type="project" value="UniProtKB-SubCell"/>
</dbReference>
<evidence type="ECO:0000256" key="1">
    <source>
        <dbReference type="ARBA" id="ARBA00022490"/>
    </source>
</evidence>
<dbReference type="HAMAP" id="MF_00150">
    <property type="entry name" value="ArgC_type1"/>
    <property type="match status" value="1"/>
</dbReference>
<comment type="similarity">
    <text evidence="7">Belongs to the NAGSA dehydrogenase family. Type 1 subfamily. LysY sub-subfamily.</text>
</comment>
<comment type="subcellular location">
    <subcellularLocation>
        <location evidence="7">Cytoplasm</location>
    </subcellularLocation>
</comment>
<comment type="catalytic activity">
    <reaction evidence="7">
        <text>[amino-group carrier protein]-C-terminal-gamma-(L-glutamyl-5-semialdehyde)-L-glutamate + phosphate + NADP(+) = [amino-group carrier protein]-C-terminal-gamma-(5-phospho-L-glutamyl)-L-glutamate + NADPH + H(+)</text>
        <dbReference type="Rhea" id="RHEA:52668"/>
        <dbReference type="Rhea" id="RHEA-COMP:13313"/>
        <dbReference type="Rhea" id="RHEA-COMP:13327"/>
        <dbReference type="ChEBI" id="CHEBI:15378"/>
        <dbReference type="ChEBI" id="CHEBI:43474"/>
        <dbReference type="ChEBI" id="CHEBI:57783"/>
        <dbReference type="ChEBI" id="CHEBI:58349"/>
        <dbReference type="ChEBI" id="CHEBI:136717"/>
        <dbReference type="ChEBI" id="CHEBI:136761"/>
        <dbReference type="EC" id="1.2.1.106"/>
    </reaction>
</comment>
<dbReference type="InterPro" id="IPR058924">
    <property type="entry name" value="AGPR_dimerisation_dom"/>
</dbReference>
<comment type="caution">
    <text evidence="7">Lacks conserved residue(s) required for the propagation of feature annotation.</text>
</comment>
<dbReference type="AlphaFoldDB" id="A0A150J5C0"/>
<comment type="caution">
    <text evidence="9">The sequence shown here is derived from an EMBL/GenBank/DDBJ whole genome shotgun (WGS) entry which is preliminary data.</text>
</comment>
<comment type="catalytic activity">
    <reaction evidence="7">
        <text>[amino-group carrier protein]-C-terminal-N-(1-carboxy-5-oxopentan-1-yl)-L-glutamine + phosphate + NADP(+) = [amino-group carrier protein]-C-terminal-N-(1-carboxy-5-phosphooxy-5-oxopentan-1-yl)-L-glutamine + NADPH + H(+)</text>
        <dbReference type="Rhea" id="RHEA:41948"/>
        <dbReference type="Rhea" id="RHEA-COMP:9712"/>
        <dbReference type="Rhea" id="RHEA-COMP:9714"/>
        <dbReference type="ChEBI" id="CHEBI:15378"/>
        <dbReference type="ChEBI" id="CHEBI:43474"/>
        <dbReference type="ChEBI" id="CHEBI:57783"/>
        <dbReference type="ChEBI" id="CHEBI:58349"/>
        <dbReference type="ChEBI" id="CHEBI:78499"/>
        <dbReference type="ChEBI" id="CHEBI:78501"/>
        <dbReference type="EC" id="1.2.1.103"/>
    </reaction>
</comment>
<comment type="pathway">
    <text evidence="7">Amino-acid biosynthesis; L-arginine biosynthesis.</text>
</comment>
<dbReference type="UniPathway" id="UPA00068"/>
<dbReference type="SUPFAM" id="SSF55347">
    <property type="entry name" value="Glyceraldehyde-3-phosphate dehydrogenase-like, C-terminal domain"/>
    <property type="match status" value="1"/>
</dbReference>
<proteinExistence type="inferred from homology"/>
<feature type="domain" description="Semialdehyde dehydrogenase NAD-binding" evidence="8">
    <location>
        <begin position="2"/>
        <end position="137"/>
    </location>
</feature>
<feature type="active site" evidence="7">
    <location>
        <position position="145"/>
    </location>
</feature>
<dbReference type="Gene3D" id="3.40.50.720">
    <property type="entry name" value="NAD(P)-binding Rossmann-like Domain"/>
    <property type="match status" value="1"/>
</dbReference>
<dbReference type="InterPro" id="IPR050085">
    <property type="entry name" value="AGPR"/>
</dbReference>
<evidence type="ECO:0000313" key="10">
    <source>
        <dbReference type="Proteomes" id="UP000075578"/>
    </source>
</evidence>
<dbReference type="InterPro" id="IPR000534">
    <property type="entry name" value="Semialdehyde_DH_NAD-bd"/>
</dbReference>
<dbReference type="PANTHER" id="PTHR32338:SF11">
    <property type="entry name" value="[LYSW]-L-2-AMINOADIPATE_[LYSW]-L-GLUTAMATE PHOSPHATE REDUCTASE-RELATED"/>
    <property type="match status" value="1"/>
</dbReference>
<dbReference type="InterPro" id="IPR000706">
    <property type="entry name" value="AGPR_type-1"/>
</dbReference>
<dbReference type="UniPathway" id="UPA00033">
    <property type="reaction ID" value="UER00037"/>
</dbReference>
<dbReference type="Gene3D" id="3.30.360.10">
    <property type="entry name" value="Dihydrodipicolinate Reductase, domain 2"/>
    <property type="match status" value="1"/>
</dbReference>
<evidence type="ECO:0000256" key="3">
    <source>
        <dbReference type="ARBA" id="ARBA00022605"/>
    </source>
</evidence>
<dbReference type="Pfam" id="PF01118">
    <property type="entry name" value="Semialdhyde_dh"/>
    <property type="match status" value="1"/>
</dbReference>
<evidence type="ECO:0000256" key="4">
    <source>
        <dbReference type="ARBA" id="ARBA00022857"/>
    </source>
</evidence>
<dbReference type="GO" id="GO:0051287">
    <property type="term" value="F:NAD binding"/>
    <property type="evidence" value="ECO:0007669"/>
    <property type="project" value="InterPro"/>
</dbReference>
<accession>A0A150J5C0</accession>
<reference evidence="9 10" key="1">
    <citation type="journal article" date="2016" name="ISME J.">
        <title>Chasing the elusive Euryarchaeota class WSA2: genomes reveal a uniquely fastidious methyl-reducing methanogen.</title>
        <authorList>
            <person name="Nobu M.K."/>
            <person name="Narihiro T."/>
            <person name="Kuroda K."/>
            <person name="Mei R."/>
            <person name="Liu W.T."/>
        </authorList>
    </citation>
    <scope>NUCLEOTIDE SEQUENCE [LARGE SCALE GENOMIC DNA]</scope>
    <source>
        <strain evidence="9">U1lsi0528_Bin089</strain>
    </source>
</reference>
<evidence type="ECO:0000256" key="5">
    <source>
        <dbReference type="ARBA" id="ARBA00023002"/>
    </source>
</evidence>
<dbReference type="InterPro" id="IPR036291">
    <property type="entry name" value="NAD(P)-bd_dom_sf"/>
</dbReference>
<gene>
    <name evidence="7" type="primary">lysY</name>
    <name evidence="9" type="ORF">AMQ74_00725</name>
</gene>
<dbReference type="SMART" id="SM00859">
    <property type="entry name" value="Semialdhyde_dh"/>
    <property type="match status" value="1"/>
</dbReference>
<keyword evidence="1 7" id="KW-0963">Cytoplasm</keyword>
<dbReference type="GO" id="GO:0043870">
    <property type="term" value="F:N-acetyl-gamma-aminoadipyl-phosphate reductase activity"/>
    <property type="evidence" value="ECO:0007669"/>
    <property type="project" value="RHEA"/>
</dbReference>
<evidence type="ECO:0000259" key="8">
    <source>
        <dbReference type="SMART" id="SM00859"/>
    </source>
</evidence>
<dbReference type="Proteomes" id="UP000075578">
    <property type="component" value="Unassembled WGS sequence"/>
</dbReference>
<feature type="binding site" evidence="7">
    <location>
        <begin position="9"/>
        <end position="12"/>
    </location>
    <ligand>
        <name>NADP(+)</name>
        <dbReference type="ChEBI" id="CHEBI:58349"/>
    </ligand>
</feature>
<dbReference type="PATRIC" id="fig|1705564.3.peg.742"/>
<dbReference type="GO" id="GO:0042450">
    <property type="term" value="P:L-arginine biosynthetic process via ornithine"/>
    <property type="evidence" value="ECO:0007669"/>
    <property type="project" value="UniProtKB-UniRule"/>
</dbReference>
<evidence type="ECO:0000256" key="6">
    <source>
        <dbReference type="ARBA" id="ARBA00023154"/>
    </source>
</evidence>
<dbReference type="EC" id="1.2.1.103" evidence="7"/>
<dbReference type="SUPFAM" id="SSF51735">
    <property type="entry name" value="NAD(P)-binding Rossmann-fold domains"/>
    <property type="match status" value="1"/>
</dbReference>
<keyword evidence="6 7" id="KW-0457">Lysine biosynthesis</keyword>
<sequence length="339" mass="38608">MKVSVIGASGYTGGELLRLLVNHPEVDIDKVTSESNAGSFVHMIHPNLRGFNIKFSSIKESFDSDLVFFCLPHGVSMDYLREFYDTGVKIIDLGADLRLKDKEVYKSWYGLDHKCPELLKEAVYGIPEIHREEIKKTRLVANPGCIATSMIMALYPIRHLNIDKERIVIDSKIGSSASGDSFSASTHHPERSRAIRCYSPIYHRHIAEVEQETGFKVTMAPHAIEMVRGIFSTIYLFFNQPYDEKEIRGIYREFSEKNKFFRVVKQKKGIYRHPDPKILTGSNFCEVGFELDHENRRMIVFSAIDNLMKGAAGAAVQNMNIMYGLEEDTGLKYIGYHPI</sequence>
<name>A0A150J5C0_9EURY</name>
<dbReference type="Pfam" id="PF22698">
    <property type="entry name" value="Semialdhyde_dhC_1"/>
    <property type="match status" value="1"/>
</dbReference>
<dbReference type="GO" id="GO:0019878">
    <property type="term" value="P:lysine biosynthetic process via aminoadipic acid"/>
    <property type="evidence" value="ECO:0007669"/>
    <property type="project" value="UniProtKB-UniRule"/>
</dbReference>
<dbReference type="CDD" id="cd17895">
    <property type="entry name" value="AGPR_1_N"/>
    <property type="match status" value="1"/>
</dbReference>
<dbReference type="CDD" id="cd23939">
    <property type="entry name" value="AGPR_1_C_LysY"/>
    <property type="match status" value="1"/>
</dbReference>
<keyword evidence="4 7" id="KW-0521">NADP</keyword>
<comment type="pathway">
    <text evidence="7">Amino-acid biosynthesis; L-lysine biosynthesis via AAA pathway; L-lysine from L-alpha-aminoadipate (Thermus route): step 3/5.</text>
</comment>
<evidence type="ECO:0000256" key="7">
    <source>
        <dbReference type="HAMAP-Rule" id="MF_02083"/>
    </source>
</evidence>
<dbReference type="EMBL" id="LNGD01000031">
    <property type="protein sequence ID" value="KYC52437.1"/>
    <property type="molecule type" value="Genomic_DNA"/>
</dbReference>
<organism evidence="9 10">
    <name type="scientific">Candidatus Methanofastidiosum methylothiophilum</name>
    <dbReference type="NCBI Taxonomy" id="1705564"/>
    <lineage>
        <taxon>Archaea</taxon>
        <taxon>Methanobacteriati</taxon>
        <taxon>Methanobacteriota</taxon>
        <taxon>Stenosarchaea group</taxon>
        <taxon>Candidatus Methanofastidiosia</taxon>
        <taxon>Candidatus Methanofastidiosales</taxon>
        <taxon>Candidatus Methanofastidiosaceae</taxon>
        <taxon>Candidatus Methanofastidiosum</taxon>
    </lineage>
</organism>
<dbReference type="EC" id="1.2.1.106" evidence="7"/>
<keyword evidence="2 7" id="KW-0055">Arginine biosynthesis</keyword>
<keyword evidence="5 7" id="KW-0560">Oxidoreductase</keyword>
<feature type="binding site" evidence="7">
    <location>
        <position position="306"/>
    </location>
    <ligand>
        <name>NADP(+)</name>
        <dbReference type="ChEBI" id="CHEBI:58349"/>
    </ligand>
</feature>
<dbReference type="GO" id="GO:0070401">
    <property type="term" value="F:NADP+ binding"/>
    <property type="evidence" value="ECO:0007669"/>
    <property type="project" value="InterPro"/>
</dbReference>
<dbReference type="PANTHER" id="PTHR32338">
    <property type="entry name" value="N-ACETYL-GAMMA-GLUTAMYL-PHOSPHATE REDUCTASE, CHLOROPLASTIC-RELATED-RELATED"/>
    <property type="match status" value="1"/>
</dbReference>
<evidence type="ECO:0000256" key="2">
    <source>
        <dbReference type="ARBA" id="ARBA00022571"/>
    </source>
</evidence>
<dbReference type="GO" id="GO:0003942">
    <property type="term" value="F:N-acetyl-gamma-glutamyl-phosphate reductase activity"/>
    <property type="evidence" value="ECO:0007669"/>
    <property type="project" value="InterPro"/>
</dbReference>
<protein>
    <recommendedName>
        <fullName evidence="7">Putative [LysW]-L-2-aminoadipate/[LysW]-L-glutamate phosphate reductase</fullName>
        <ecNumber evidence="7">1.2.1.103</ecNumber>
        <ecNumber evidence="7">1.2.1.106</ecNumber>
    </recommendedName>
</protein>
<dbReference type="HAMAP" id="MF_02083">
    <property type="entry name" value="LysY"/>
    <property type="match status" value="1"/>
</dbReference>